<dbReference type="GO" id="GO:0005230">
    <property type="term" value="F:extracellular ligand-gated monoatomic ion channel activity"/>
    <property type="evidence" value="ECO:0007669"/>
    <property type="project" value="InterPro"/>
</dbReference>
<dbReference type="Gene3D" id="1.20.58.390">
    <property type="entry name" value="Neurotransmitter-gated ion-channel transmembrane domain"/>
    <property type="match status" value="1"/>
</dbReference>
<evidence type="ECO:0000256" key="2">
    <source>
        <dbReference type="SAM" id="Phobius"/>
    </source>
</evidence>
<name>A0A0N4YTF3_NIPBR</name>
<dbReference type="PANTHER" id="PTHR18945">
    <property type="entry name" value="NEUROTRANSMITTER GATED ION CHANNEL"/>
    <property type="match status" value="1"/>
</dbReference>
<evidence type="ECO:0000313" key="5">
    <source>
        <dbReference type="WBParaSite" id="NBR_0002052501-mRNA-1"/>
    </source>
</evidence>
<proteinExistence type="predicted"/>
<dbReference type="InterPro" id="IPR006201">
    <property type="entry name" value="Neur_channel"/>
</dbReference>
<dbReference type="InterPro" id="IPR038050">
    <property type="entry name" value="Neuro_actylchol_rec"/>
</dbReference>
<comment type="subcellular location">
    <subcellularLocation>
        <location evidence="1">Membrane</location>
        <topology evidence="1">Multi-pass membrane protein</topology>
    </subcellularLocation>
</comment>
<feature type="transmembrane region" description="Helical" evidence="2">
    <location>
        <begin position="286"/>
        <end position="308"/>
    </location>
</feature>
<keyword evidence="2" id="KW-1133">Transmembrane helix</keyword>
<dbReference type="EMBL" id="UYSL01025223">
    <property type="protein sequence ID" value="VDL84262.1"/>
    <property type="molecule type" value="Genomic_DNA"/>
</dbReference>
<organism evidence="5">
    <name type="scientific">Nippostrongylus brasiliensis</name>
    <name type="common">Rat hookworm</name>
    <dbReference type="NCBI Taxonomy" id="27835"/>
    <lineage>
        <taxon>Eukaryota</taxon>
        <taxon>Metazoa</taxon>
        <taxon>Ecdysozoa</taxon>
        <taxon>Nematoda</taxon>
        <taxon>Chromadorea</taxon>
        <taxon>Rhabditida</taxon>
        <taxon>Rhabditina</taxon>
        <taxon>Rhabditomorpha</taxon>
        <taxon>Strongyloidea</taxon>
        <taxon>Heligmosomidae</taxon>
        <taxon>Nippostrongylus</taxon>
    </lineage>
</organism>
<evidence type="ECO:0000313" key="3">
    <source>
        <dbReference type="EMBL" id="VDL84262.1"/>
    </source>
</evidence>
<dbReference type="InterPro" id="IPR036734">
    <property type="entry name" value="Neur_chan_lig-bd_sf"/>
</dbReference>
<dbReference type="STRING" id="27835.A0A0N4YTF3"/>
<dbReference type="Gene3D" id="2.70.170.10">
    <property type="entry name" value="Neurotransmitter-gated ion-channel ligand-binding domain"/>
    <property type="match status" value="1"/>
</dbReference>
<feature type="transmembrane region" description="Helical" evidence="2">
    <location>
        <begin position="219"/>
        <end position="237"/>
    </location>
</feature>
<dbReference type="WBParaSite" id="NBR_0002052501-mRNA-1">
    <property type="protein sequence ID" value="NBR_0002052501-mRNA-1"/>
    <property type="gene ID" value="NBR_0002052501"/>
</dbReference>
<dbReference type="SUPFAM" id="SSF63712">
    <property type="entry name" value="Nicotinic receptor ligand binding domain-like"/>
    <property type="match status" value="1"/>
</dbReference>
<dbReference type="InterPro" id="IPR036719">
    <property type="entry name" value="Neuro-gated_channel_TM_sf"/>
</dbReference>
<dbReference type="GO" id="GO:0016020">
    <property type="term" value="C:membrane"/>
    <property type="evidence" value="ECO:0007669"/>
    <property type="project" value="UniProtKB-SubCell"/>
</dbReference>
<protein>
    <submittedName>
        <fullName evidence="5">Neur_chan_memb domain-containing protein</fullName>
    </submittedName>
</protein>
<dbReference type="GO" id="GO:0004888">
    <property type="term" value="F:transmembrane signaling receptor activity"/>
    <property type="evidence" value="ECO:0007669"/>
    <property type="project" value="InterPro"/>
</dbReference>
<keyword evidence="4" id="KW-1185">Reference proteome</keyword>
<dbReference type="Proteomes" id="UP000271162">
    <property type="component" value="Unassembled WGS sequence"/>
</dbReference>
<keyword evidence="2" id="KW-0472">Membrane</keyword>
<reference evidence="5" key="1">
    <citation type="submission" date="2017-02" db="UniProtKB">
        <authorList>
            <consortium name="WormBaseParasite"/>
        </authorList>
    </citation>
    <scope>IDENTIFICATION</scope>
</reference>
<feature type="transmembrane region" description="Helical" evidence="2">
    <location>
        <begin position="122"/>
        <end position="144"/>
    </location>
</feature>
<feature type="transmembrane region" description="Helical" evidence="2">
    <location>
        <begin position="243"/>
        <end position="265"/>
    </location>
</feature>
<gene>
    <name evidence="3" type="ORF">NBR_LOCUS20525</name>
</gene>
<keyword evidence="2" id="KW-0812">Transmembrane</keyword>
<feature type="transmembrane region" description="Helical" evidence="2">
    <location>
        <begin position="150"/>
        <end position="174"/>
    </location>
</feature>
<accession>A0A0N4YTF3</accession>
<evidence type="ECO:0000256" key="1">
    <source>
        <dbReference type="ARBA" id="ARBA00004141"/>
    </source>
</evidence>
<evidence type="ECO:0000313" key="4">
    <source>
        <dbReference type="Proteomes" id="UP000271162"/>
    </source>
</evidence>
<dbReference type="AlphaFoldDB" id="A0A0N4YTF3"/>
<sequence length="309" mass="34590">MDRRKIKMVSQRLLWNRTYLRWTGGRMDTGNHRSGSVRDFPFDKQSCSIKVMAQSFSAREYGVKVFHHKELVDVSNPSNSLGNGEWQFISINIESRFVDNGVEQYAFELSSFVFAMKRNPSFYITMVIMPSFVINVLSILGVFLKSADSLGQLTIALTNIMSLTFVLGILAAVLPKTKGLPRIGKILRNPTELQKRLAGKVKLEKKKIRRRNSNQDRTMLASSAYAAVSICAIYVVLNLVIMVAALFVVLITPHLAKISIGGRAVRPKEKEAGDNAKRRMTTRAHAALDAILLILLEIANLVNFITFVA</sequence>
<dbReference type="SUPFAM" id="SSF90112">
    <property type="entry name" value="Neurotransmitter-gated ion-channel transmembrane pore"/>
    <property type="match status" value="1"/>
</dbReference>
<reference evidence="3 4" key="2">
    <citation type="submission" date="2018-11" db="EMBL/GenBank/DDBJ databases">
        <authorList>
            <consortium name="Pathogen Informatics"/>
        </authorList>
    </citation>
    <scope>NUCLEOTIDE SEQUENCE [LARGE SCALE GENOMIC DNA]</scope>
</reference>